<keyword evidence="2" id="KW-1185">Reference proteome</keyword>
<gene>
    <name evidence="1" type="ORF">SAMN05216249_11577</name>
</gene>
<reference evidence="1 2" key="1">
    <citation type="submission" date="2016-10" db="EMBL/GenBank/DDBJ databases">
        <authorList>
            <person name="de Groot N.N."/>
        </authorList>
    </citation>
    <scope>NUCLEOTIDE SEQUENCE [LARGE SCALE GENOMIC DNA]</scope>
    <source>
        <strain evidence="1 2">DSM 5522</strain>
    </source>
</reference>
<name>A0A1I0ZIR6_9FIRM</name>
<evidence type="ECO:0000313" key="2">
    <source>
        <dbReference type="Proteomes" id="UP000198838"/>
    </source>
</evidence>
<organism evidence="1 2">
    <name type="scientific">Acetitomaculum ruminis DSM 5522</name>
    <dbReference type="NCBI Taxonomy" id="1120918"/>
    <lineage>
        <taxon>Bacteria</taxon>
        <taxon>Bacillati</taxon>
        <taxon>Bacillota</taxon>
        <taxon>Clostridia</taxon>
        <taxon>Lachnospirales</taxon>
        <taxon>Lachnospiraceae</taxon>
        <taxon>Acetitomaculum</taxon>
    </lineage>
</organism>
<proteinExistence type="predicted"/>
<evidence type="ECO:0000313" key="1">
    <source>
        <dbReference type="EMBL" id="SFB25564.1"/>
    </source>
</evidence>
<sequence>MHEATANGNIDTDRLRKIYTEIVRNYNHNPSSSLVYKDLDYGMNMLWRYDVPVWVPFYDGLPMTIHIMVDGTQLLQSIGVFTEEEFIALEVRANAKKMGFRYIIDLLRKDYHDNYGLVSFNSTQKGSCERTISKEILLGLCREGGESRFTIN</sequence>
<dbReference type="Proteomes" id="UP000198838">
    <property type="component" value="Unassembled WGS sequence"/>
</dbReference>
<dbReference type="EMBL" id="FOJY01000015">
    <property type="protein sequence ID" value="SFB25564.1"/>
    <property type="molecule type" value="Genomic_DNA"/>
</dbReference>
<protein>
    <submittedName>
        <fullName evidence="1">Uncharacterized protein</fullName>
    </submittedName>
</protein>
<dbReference type="AlphaFoldDB" id="A0A1I0ZIR6"/>
<accession>A0A1I0ZIR6</accession>